<dbReference type="InterPro" id="IPR001138">
    <property type="entry name" value="Zn2Cys6_DnaBD"/>
</dbReference>
<keyword evidence="4" id="KW-0804">Transcription</keyword>
<feature type="domain" description="Zn(2)-C6 fungal-type" evidence="7">
    <location>
        <begin position="15"/>
        <end position="45"/>
    </location>
</feature>
<feature type="compositionally biased region" description="Polar residues" evidence="6">
    <location>
        <begin position="594"/>
        <end position="607"/>
    </location>
</feature>
<dbReference type="SUPFAM" id="SSF57701">
    <property type="entry name" value="Zn2/Cys6 DNA-binding domain"/>
    <property type="match status" value="1"/>
</dbReference>
<keyword evidence="2" id="KW-0479">Metal-binding</keyword>
<feature type="compositionally biased region" description="Polar residues" evidence="6">
    <location>
        <begin position="624"/>
        <end position="637"/>
    </location>
</feature>
<evidence type="ECO:0000256" key="4">
    <source>
        <dbReference type="ARBA" id="ARBA00023163"/>
    </source>
</evidence>
<dbReference type="Gene3D" id="4.10.240.10">
    <property type="entry name" value="Zn(2)-C6 fungal-type DNA-binding domain"/>
    <property type="match status" value="1"/>
</dbReference>
<dbReference type="GO" id="GO:0008270">
    <property type="term" value="F:zinc ion binding"/>
    <property type="evidence" value="ECO:0007669"/>
    <property type="project" value="InterPro"/>
</dbReference>
<dbReference type="SMART" id="SM00066">
    <property type="entry name" value="GAL4"/>
    <property type="match status" value="1"/>
</dbReference>
<dbReference type="InterPro" id="IPR050815">
    <property type="entry name" value="TF_fung"/>
</dbReference>
<dbReference type="GO" id="GO:0000981">
    <property type="term" value="F:DNA-binding transcription factor activity, RNA polymerase II-specific"/>
    <property type="evidence" value="ECO:0007669"/>
    <property type="project" value="InterPro"/>
</dbReference>
<protein>
    <recommendedName>
        <fullName evidence="7">Zn(2)-C6 fungal-type domain-containing protein</fullName>
    </recommendedName>
</protein>
<dbReference type="GO" id="GO:0005634">
    <property type="term" value="C:nucleus"/>
    <property type="evidence" value="ECO:0007669"/>
    <property type="project" value="UniProtKB-SubCell"/>
</dbReference>
<keyword evidence="9" id="KW-1185">Reference proteome</keyword>
<name>A0A9P9BUU0_9PEZI</name>
<organism evidence="8 9">
    <name type="scientific">Microdochium trichocladiopsis</name>
    <dbReference type="NCBI Taxonomy" id="1682393"/>
    <lineage>
        <taxon>Eukaryota</taxon>
        <taxon>Fungi</taxon>
        <taxon>Dikarya</taxon>
        <taxon>Ascomycota</taxon>
        <taxon>Pezizomycotina</taxon>
        <taxon>Sordariomycetes</taxon>
        <taxon>Xylariomycetidae</taxon>
        <taxon>Xylariales</taxon>
        <taxon>Microdochiaceae</taxon>
        <taxon>Microdochium</taxon>
    </lineage>
</organism>
<dbReference type="PROSITE" id="PS50048">
    <property type="entry name" value="ZN2_CY6_FUNGAL_2"/>
    <property type="match status" value="1"/>
</dbReference>
<dbReference type="Proteomes" id="UP000756346">
    <property type="component" value="Unassembled WGS sequence"/>
</dbReference>
<dbReference type="GO" id="GO:0003677">
    <property type="term" value="F:DNA binding"/>
    <property type="evidence" value="ECO:0007669"/>
    <property type="project" value="InterPro"/>
</dbReference>
<dbReference type="CDD" id="cd00067">
    <property type="entry name" value="GAL4"/>
    <property type="match status" value="1"/>
</dbReference>
<evidence type="ECO:0000256" key="5">
    <source>
        <dbReference type="ARBA" id="ARBA00023242"/>
    </source>
</evidence>
<evidence type="ECO:0000256" key="1">
    <source>
        <dbReference type="ARBA" id="ARBA00004123"/>
    </source>
</evidence>
<dbReference type="RefSeq" id="XP_046017623.1">
    <property type="nucleotide sequence ID" value="XM_046149414.1"/>
</dbReference>
<dbReference type="Pfam" id="PF00172">
    <property type="entry name" value="Zn_clus"/>
    <property type="match status" value="1"/>
</dbReference>
<feature type="region of interest" description="Disordered" evidence="6">
    <location>
        <begin position="593"/>
        <end position="657"/>
    </location>
</feature>
<evidence type="ECO:0000259" key="7">
    <source>
        <dbReference type="PROSITE" id="PS50048"/>
    </source>
</evidence>
<feature type="region of interest" description="Disordered" evidence="6">
    <location>
        <begin position="307"/>
        <end position="327"/>
    </location>
</feature>
<dbReference type="GeneID" id="70178960"/>
<dbReference type="EMBL" id="JAGTJQ010000001">
    <property type="protein sequence ID" value="KAH7039568.1"/>
    <property type="molecule type" value="Genomic_DNA"/>
</dbReference>
<accession>A0A9P9BUU0</accession>
<keyword evidence="5" id="KW-0539">Nucleus</keyword>
<keyword evidence="3" id="KW-0805">Transcription regulation</keyword>
<dbReference type="OrthoDB" id="4456959at2759"/>
<gene>
    <name evidence="8" type="ORF">B0I36DRAFT_235661</name>
</gene>
<evidence type="ECO:0000256" key="2">
    <source>
        <dbReference type="ARBA" id="ARBA00022723"/>
    </source>
</evidence>
<proteinExistence type="predicted"/>
<dbReference type="PANTHER" id="PTHR47338:SF23">
    <property type="entry name" value="ZN(II)2CYS6 TRANSCRIPTION FACTOR (EUROFUNG)"/>
    <property type="match status" value="1"/>
</dbReference>
<dbReference type="AlphaFoldDB" id="A0A9P9BUU0"/>
<comment type="subcellular location">
    <subcellularLocation>
        <location evidence="1">Nucleus</location>
    </subcellularLocation>
</comment>
<dbReference type="InterPro" id="IPR007219">
    <property type="entry name" value="XnlR_reg_dom"/>
</dbReference>
<evidence type="ECO:0000313" key="8">
    <source>
        <dbReference type="EMBL" id="KAH7039568.1"/>
    </source>
</evidence>
<dbReference type="PANTHER" id="PTHR47338">
    <property type="entry name" value="ZN(II)2CYS6 TRANSCRIPTION FACTOR (EUROFUNG)-RELATED"/>
    <property type="match status" value="1"/>
</dbReference>
<dbReference type="GO" id="GO:0006351">
    <property type="term" value="P:DNA-templated transcription"/>
    <property type="evidence" value="ECO:0007669"/>
    <property type="project" value="InterPro"/>
</dbReference>
<comment type="caution">
    <text evidence="8">The sequence shown here is derived from an EMBL/GenBank/DDBJ whole genome shotgun (WGS) entry which is preliminary data.</text>
</comment>
<dbReference type="CDD" id="cd12148">
    <property type="entry name" value="fungal_TF_MHR"/>
    <property type="match status" value="1"/>
</dbReference>
<evidence type="ECO:0000313" key="9">
    <source>
        <dbReference type="Proteomes" id="UP000756346"/>
    </source>
</evidence>
<dbReference type="InterPro" id="IPR036864">
    <property type="entry name" value="Zn2-C6_fun-type_DNA-bd_sf"/>
</dbReference>
<sequence>MAAVDSEAAEPELPSCTGCRRRKLRCSRQTPACSNCERLQVACSYDGQRNKPGLKGGVVDSLSQRLARRSTGYLEQLFTVEGFPSFPEHVLVDLMRDMVDAYFVRIHIWVPMLHELAIRSALDDAEKRETLMVVLRAMTMASLRFLCIGGRRPSTEYVDALVKKLKREVLLAAMAGLQIENVQALIILAFMEIGDGNMAAAWPLIGSLTRTVEYLGLSVESDDRPDRPALVPTIAALPATQNWLDEEERRRVFWNVFILDRWNTSLTASDVSRRLPVDGGNWFHNKPAETPYFGIWDRSAATIRTPTAPLPTHHESPVRKTRSTAARRPALMDSRRWDGHGGDSMTNVGAFGYYIESIESLSQVTSGFLQESISSRNPSELSSWLTRFKEIDLRLVQWKMHLPNQWKDSGMSRGNMPGVMDPNMTIANANHNISMILLHQMIAYPSADVRYLRLPSQLSAETCLDAALETTSIIQQYLRGLGPNRPVSPQMGICAFVSAKLLLGATEDSRRLVHVYSTDKRQTACETVHHQYYKIRLQDQFMLIVEALEQMHGHWRAMFDEAAGEPLDQRPQPSFFSQLAQQLLMLQRDMYNNPDRQMSMTGSSAELTPSVLPQPPHLVPTLGHQAQEQDPSNSQEQFRSEAPQAGKGANGKTIASNGVEHEPHNVAQFSAFSDMLMDNDFLDMDRIISFEDMMYPANLGNN</sequence>
<evidence type="ECO:0000256" key="3">
    <source>
        <dbReference type="ARBA" id="ARBA00023015"/>
    </source>
</evidence>
<dbReference type="Pfam" id="PF04082">
    <property type="entry name" value="Fungal_trans"/>
    <property type="match status" value="1"/>
</dbReference>
<reference evidence="8" key="1">
    <citation type="journal article" date="2021" name="Nat. Commun.">
        <title>Genetic determinants of endophytism in the Arabidopsis root mycobiome.</title>
        <authorList>
            <person name="Mesny F."/>
            <person name="Miyauchi S."/>
            <person name="Thiergart T."/>
            <person name="Pickel B."/>
            <person name="Atanasova L."/>
            <person name="Karlsson M."/>
            <person name="Huettel B."/>
            <person name="Barry K.W."/>
            <person name="Haridas S."/>
            <person name="Chen C."/>
            <person name="Bauer D."/>
            <person name="Andreopoulos W."/>
            <person name="Pangilinan J."/>
            <person name="LaButti K."/>
            <person name="Riley R."/>
            <person name="Lipzen A."/>
            <person name="Clum A."/>
            <person name="Drula E."/>
            <person name="Henrissat B."/>
            <person name="Kohler A."/>
            <person name="Grigoriev I.V."/>
            <person name="Martin F.M."/>
            <person name="Hacquard S."/>
        </authorList>
    </citation>
    <scope>NUCLEOTIDE SEQUENCE</scope>
    <source>
        <strain evidence="8">MPI-CAGE-CH-0230</strain>
    </source>
</reference>
<dbReference type="PROSITE" id="PS00463">
    <property type="entry name" value="ZN2_CY6_FUNGAL_1"/>
    <property type="match status" value="1"/>
</dbReference>
<evidence type="ECO:0000256" key="6">
    <source>
        <dbReference type="SAM" id="MobiDB-lite"/>
    </source>
</evidence>